<dbReference type="WBParaSite" id="MCU_000193-RA">
    <property type="protein sequence ID" value="MCU_000193-RA"/>
    <property type="gene ID" value="MCU_000193"/>
</dbReference>
<dbReference type="AlphaFoldDB" id="A0A5K3EHC0"/>
<evidence type="ECO:0000313" key="2">
    <source>
        <dbReference type="WBParaSite" id="MCU_000193-RA"/>
    </source>
</evidence>
<protein>
    <submittedName>
        <fullName evidence="2">GPS domain-containing protein</fullName>
    </submittedName>
</protein>
<reference evidence="2" key="1">
    <citation type="submission" date="2019-11" db="UniProtKB">
        <authorList>
            <consortium name="WormBaseParasite"/>
        </authorList>
    </citation>
    <scope>IDENTIFICATION</scope>
</reference>
<name>A0A5K3EHC0_MESCO</name>
<feature type="transmembrane region" description="Helical" evidence="1">
    <location>
        <begin position="111"/>
        <end position="135"/>
    </location>
</feature>
<keyword evidence="1" id="KW-0472">Membrane</keyword>
<proteinExistence type="predicted"/>
<keyword evidence="1" id="KW-0812">Transmembrane</keyword>
<organism evidence="2">
    <name type="scientific">Mesocestoides corti</name>
    <name type="common">Flatworm</name>
    <dbReference type="NCBI Taxonomy" id="53468"/>
    <lineage>
        <taxon>Eukaryota</taxon>
        <taxon>Metazoa</taxon>
        <taxon>Spiralia</taxon>
        <taxon>Lophotrochozoa</taxon>
        <taxon>Platyhelminthes</taxon>
        <taxon>Cestoda</taxon>
        <taxon>Eucestoda</taxon>
        <taxon>Cyclophyllidea</taxon>
        <taxon>Mesocestoididae</taxon>
        <taxon>Mesocestoides</taxon>
    </lineage>
</organism>
<keyword evidence="1" id="KW-1133">Transmembrane helix</keyword>
<accession>A0A5K3EHC0</accession>
<sequence length="145" mass="16691">NRTGFFDQSEARATRQAPSIRVHHAGHDAHHILHLNRVHIWLAGHHPCMPLERRETEDWLRHVVQHVCVLKRVVEYPSTIMKETSTTEQSSLTNHKPEPHVWRLPSESTTLATPLIICCTSLVSFSGWLLIFLACHWEAESQRIG</sequence>
<evidence type="ECO:0000256" key="1">
    <source>
        <dbReference type="SAM" id="Phobius"/>
    </source>
</evidence>